<dbReference type="InterPro" id="IPR011659">
    <property type="entry name" value="WD40"/>
</dbReference>
<reference evidence="8 9" key="1">
    <citation type="submission" date="2019-01" db="EMBL/GenBank/DDBJ databases">
        <title>Filimonas sp. strain TTM-71.</title>
        <authorList>
            <person name="Chen W.-M."/>
        </authorList>
    </citation>
    <scope>NUCLEOTIDE SEQUENCE [LARGE SCALE GENOMIC DNA]</scope>
    <source>
        <strain evidence="8 9">TTM-71</strain>
    </source>
</reference>
<dbReference type="Gene3D" id="2.60.40.1120">
    <property type="entry name" value="Carboxypeptidase-like, regulatory domain"/>
    <property type="match status" value="1"/>
</dbReference>
<feature type="signal peptide" evidence="6">
    <location>
        <begin position="1"/>
        <end position="19"/>
    </location>
</feature>
<dbReference type="InterPro" id="IPR036737">
    <property type="entry name" value="OmpA-like_sf"/>
</dbReference>
<dbReference type="GO" id="GO:0009279">
    <property type="term" value="C:cell outer membrane"/>
    <property type="evidence" value="ECO:0007669"/>
    <property type="project" value="UniProtKB-SubCell"/>
</dbReference>
<proteinExistence type="predicted"/>
<dbReference type="PANTHER" id="PTHR30329">
    <property type="entry name" value="STATOR ELEMENT OF FLAGELLAR MOTOR COMPLEX"/>
    <property type="match status" value="1"/>
</dbReference>
<keyword evidence="9" id="KW-1185">Reference proteome</keyword>
<dbReference type="SUPFAM" id="SSF48452">
    <property type="entry name" value="TPR-like"/>
    <property type="match status" value="1"/>
</dbReference>
<dbReference type="CDD" id="cd07185">
    <property type="entry name" value="OmpA_C-like"/>
    <property type="match status" value="1"/>
</dbReference>
<dbReference type="PANTHER" id="PTHR30329:SF21">
    <property type="entry name" value="LIPOPROTEIN YIAD-RELATED"/>
    <property type="match status" value="1"/>
</dbReference>
<dbReference type="PRINTS" id="PR01021">
    <property type="entry name" value="OMPADOMAIN"/>
</dbReference>
<evidence type="ECO:0000256" key="4">
    <source>
        <dbReference type="PROSITE-ProRule" id="PRU00473"/>
    </source>
</evidence>
<dbReference type="Gene3D" id="1.25.40.10">
    <property type="entry name" value="Tetratricopeptide repeat domain"/>
    <property type="match status" value="1"/>
</dbReference>
<sequence length="670" mass="73264">MKRLLLSMTLLSGVITLHAQFSYQYLDAANNFYTKGDYASASSYYEKYLAAGKKDKDADSFDPYSAASLAIKKRDGSDKYLDAVYHLAESYRLLTHYAKAAPYYKEVADAGKNAHPLALFHYGETLKKQGQYAEAADYLSLFINNYKDSAASSYVTKAKQELASLDFIRQQLQRSDLALFHVAAAPAIMNTEGASYAPVWKDAATLVFTSTRADATAAKNKLHHNRLYEAVYRDTVPVSVNKLELTQSNDQHQGVAAISKDGQTMLITRWTTIGKQKSAAIYRCKRNGNGWSDPIALNAMVNSKGTNNQQPYLTPDAQWLIFASDRPGGYGGYDLWRAQLDASGEPVKVENMGAAINTATDEQAPYFHEASATLFFASNGRIGMGGFDVYSTKKQGETWAEPVNIGYPYNSAKDDLYFAVAPGTKSWQSAVVLSSDRTSACCLELFTIRKAPQMQQVTGLVKDCKTGAPLSGVRVSIWDAAHQSKLSTVTTGDDGSYQFTPAKAATLQATAEAPSYQQGSLLFQSQASWDSALLRNPDLCLTAIAPVPEAGEVKVLEHVFYALNKAVILDESKPALDELVQMLKDNPSMEIEISGHTDNTGGKAYNQKLSQQRANNVVAYLVTQGISAGRLKAAGYGDSQPVAPNTNDDGSDNPEGRQKNRRTEFKVLRK</sequence>
<dbReference type="InterPro" id="IPR006665">
    <property type="entry name" value="OmpA-like"/>
</dbReference>
<dbReference type="InterPro" id="IPR006690">
    <property type="entry name" value="OMPA-like_CS"/>
</dbReference>
<organism evidence="8 9">
    <name type="scientific">Filimonas effusa</name>
    <dbReference type="NCBI Taxonomy" id="2508721"/>
    <lineage>
        <taxon>Bacteria</taxon>
        <taxon>Pseudomonadati</taxon>
        <taxon>Bacteroidota</taxon>
        <taxon>Chitinophagia</taxon>
        <taxon>Chitinophagales</taxon>
        <taxon>Chitinophagaceae</taxon>
        <taxon>Filimonas</taxon>
    </lineage>
</organism>
<dbReference type="SUPFAM" id="SSF49464">
    <property type="entry name" value="Carboxypeptidase regulatory domain-like"/>
    <property type="match status" value="1"/>
</dbReference>
<evidence type="ECO:0000313" key="9">
    <source>
        <dbReference type="Proteomes" id="UP000290545"/>
    </source>
</evidence>
<evidence type="ECO:0000259" key="7">
    <source>
        <dbReference type="PROSITE" id="PS51123"/>
    </source>
</evidence>
<feature type="region of interest" description="Disordered" evidence="5">
    <location>
        <begin position="634"/>
        <end position="670"/>
    </location>
</feature>
<gene>
    <name evidence="8" type="ORF">ESB13_11800</name>
</gene>
<name>A0A4Q1D4F8_9BACT</name>
<dbReference type="InterPro" id="IPR011042">
    <property type="entry name" value="6-blade_b-propeller_TolB-like"/>
</dbReference>
<feature type="chain" id="PRO_5020619095" evidence="6">
    <location>
        <begin position="20"/>
        <end position="670"/>
    </location>
</feature>
<dbReference type="PROSITE" id="PS51123">
    <property type="entry name" value="OMPA_2"/>
    <property type="match status" value="1"/>
</dbReference>
<keyword evidence="6" id="KW-0732">Signal</keyword>
<evidence type="ECO:0000313" key="8">
    <source>
        <dbReference type="EMBL" id="RXK82816.1"/>
    </source>
</evidence>
<dbReference type="Pfam" id="PF07676">
    <property type="entry name" value="PD40"/>
    <property type="match status" value="1"/>
</dbReference>
<dbReference type="InterPro" id="IPR019734">
    <property type="entry name" value="TPR_rpt"/>
</dbReference>
<comment type="caution">
    <text evidence="8">The sequence shown here is derived from an EMBL/GenBank/DDBJ whole genome shotgun (WGS) entry which is preliminary data.</text>
</comment>
<protein>
    <submittedName>
        <fullName evidence="8">Tetratricopeptide repeat protein</fullName>
    </submittedName>
</protein>
<dbReference type="RefSeq" id="WP_129003516.1">
    <property type="nucleotide sequence ID" value="NZ_SDHZ01000002.1"/>
</dbReference>
<evidence type="ECO:0000256" key="2">
    <source>
        <dbReference type="ARBA" id="ARBA00023136"/>
    </source>
</evidence>
<dbReference type="OrthoDB" id="9809364at2"/>
<dbReference type="InterPro" id="IPR011990">
    <property type="entry name" value="TPR-like_helical_dom_sf"/>
</dbReference>
<dbReference type="InterPro" id="IPR006664">
    <property type="entry name" value="OMP_bac"/>
</dbReference>
<feature type="compositionally biased region" description="Basic and acidic residues" evidence="5">
    <location>
        <begin position="654"/>
        <end position="670"/>
    </location>
</feature>
<dbReference type="PROSITE" id="PS01068">
    <property type="entry name" value="OMPA_1"/>
    <property type="match status" value="1"/>
</dbReference>
<accession>A0A4Q1D4F8</accession>
<dbReference type="Pfam" id="PF13174">
    <property type="entry name" value="TPR_6"/>
    <property type="match status" value="1"/>
</dbReference>
<comment type="subcellular location">
    <subcellularLocation>
        <location evidence="1">Cell outer membrane</location>
    </subcellularLocation>
</comment>
<dbReference type="Pfam" id="PF13620">
    <property type="entry name" value="CarboxypepD_reg"/>
    <property type="match status" value="1"/>
</dbReference>
<dbReference type="EMBL" id="SDHZ01000002">
    <property type="protein sequence ID" value="RXK82816.1"/>
    <property type="molecule type" value="Genomic_DNA"/>
</dbReference>
<dbReference type="Gene3D" id="2.120.10.30">
    <property type="entry name" value="TolB, C-terminal domain"/>
    <property type="match status" value="1"/>
</dbReference>
<dbReference type="Gene3D" id="3.30.1330.60">
    <property type="entry name" value="OmpA-like domain"/>
    <property type="match status" value="1"/>
</dbReference>
<dbReference type="Proteomes" id="UP000290545">
    <property type="component" value="Unassembled WGS sequence"/>
</dbReference>
<dbReference type="SUPFAM" id="SSF82171">
    <property type="entry name" value="DPP6 N-terminal domain-like"/>
    <property type="match status" value="1"/>
</dbReference>
<keyword evidence="3" id="KW-0998">Cell outer membrane</keyword>
<keyword evidence="2 4" id="KW-0472">Membrane</keyword>
<evidence type="ECO:0000256" key="3">
    <source>
        <dbReference type="ARBA" id="ARBA00023237"/>
    </source>
</evidence>
<dbReference type="InterPro" id="IPR008969">
    <property type="entry name" value="CarboxyPept-like_regulatory"/>
</dbReference>
<dbReference type="InterPro" id="IPR050330">
    <property type="entry name" value="Bact_OuterMem_StrucFunc"/>
</dbReference>
<feature type="domain" description="OmpA-like" evidence="7">
    <location>
        <begin position="549"/>
        <end position="670"/>
    </location>
</feature>
<dbReference type="AlphaFoldDB" id="A0A4Q1D4F8"/>
<dbReference type="SUPFAM" id="SSF103088">
    <property type="entry name" value="OmpA-like"/>
    <property type="match status" value="1"/>
</dbReference>
<dbReference type="Pfam" id="PF00691">
    <property type="entry name" value="OmpA"/>
    <property type="match status" value="1"/>
</dbReference>
<evidence type="ECO:0000256" key="6">
    <source>
        <dbReference type="SAM" id="SignalP"/>
    </source>
</evidence>
<evidence type="ECO:0000256" key="5">
    <source>
        <dbReference type="SAM" id="MobiDB-lite"/>
    </source>
</evidence>
<evidence type="ECO:0000256" key="1">
    <source>
        <dbReference type="ARBA" id="ARBA00004442"/>
    </source>
</evidence>